<comment type="caution">
    <text evidence="3">The sequence shown here is derived from an EMBL/GenBank/DDBJ whole genome shotgun (WGS) entry which is preliminary data.</text>
</comment>
<evidence type="ECO:0000256" key="1">
    <source>
        <dbReference type="SAM" id="MobiDB-lite"/>
    </source>
</evidence>
<dbReference type="AlphaFoldDB" id="A0A7X9S2I8"/>
<dbReference type="GO" id="GO:0003676">
    <property type="term" value="F:nucleic acid binding"/>
    <property type="evidence" value="ECO:0007669"/>
    <property type="project" value="InterPro"/>
</dbReference>
<protein>
    <submittedName>
        <fullName evidence="3">IS3 family transposase</fullName>
    </submittedName>
</protein>
<dbReference type="InterPro" id="IPR001584">
    <property type="entry name" value="Integrase_cat-core"/>
</dbReference>
<dbReference type="RefSeq" id="WP_169661241.1">
    <property type="nucleotide sequence ID" value="NZ_JABANE010000418.1"/>
</dbReference>
<dbReference type="SUPFAM" id="SSF53098">
    <property type="entry name" value="Ribonuclease H-like"/>
    <property type="match status" value="1"/>
</dbReference>
<dbReference type="InterPro" id="IPR048020">
    <property type="entry name" value="Transpos_IS3"/>
</dbReference>
<organism evidence="3 4">
    <name type="scientific">Flammeovirga aprica JL-4</name>
    <dbReference type="NCBI Taxonomy" id="694437"/>
    <lineage>
        <taxon>Bacteria</taxon>
        <taxon>Pseudomonadati</taxon>
        <taxon>Bacteroidota</taxon>
        <taxon>Cytophagia</taxon>
        <taxon>Cytophagales</taxon>
        <taxon>Flammeovirgaceae</taxon>
        <taxon>Flammeovirga</taxon>
    </lineage>
</organism>
<dbReference type="InterPro" id="IPR012337">
    <property type="entry name" value="RNaseH-like_sf"/>
</dbReference>
<feature type="domain" description="Integrase catalytic" evidence="2">
    <location>
        <begin position="1"/>
        <end position="160"/>
    </location>
</feature>
<proteinExistence type="predicted"/>
<feature type="region of interest" description="Disordered" evidence="1">
    <location>
        <begin position="158"/>
        <end position="183"/>
    </location>
</feature>
<dbReference type="PROSITE" id="PS50994">
    <property type="entry name" value="INTEGRASE"/>
    <property type="match status" value="1"/>
</dbReference>
<gene>
    <name evidence="3" type="ORF">HHU12_34710</name>
</gene>
<dbReference type="EMBL" id="JABANE010000418">
    <property type="protein sequence ID" value="NME73148.1"/>
    <property type="molecule type" value="Genomic_DNA"/>
</dbReference>
<dbReference type="Gene3D" id="3.30.420.10">
    <property type="entry name" value="Ribonuclease H-like superfamily/Ribonuclease H"/>
    <property type="match status" value="1"/>
</dbReference>
<dbReference type="NCBIfam" id="NF033516">
    <property type="entry name" value="transpos_IS3"/>
    <property type="match status" value="1"/>
</dbReference>
<dbReference type="Pfam" id="PF00665">
    <property type="entry name" value="rve"/>
    <property type="match status" value="1"/>
</dbReference>
<evidence type="ECO:0000313" key="3">
    <source>
        <dbReference type="EMBL" id="NME73148.1"/>
    </source>
</evidence>
<reference evidence="3 4" key="1">
    <citation type="submission" date="2020-04" db="EMBL/GenBank/DDBJ databases">
        <title>Flammeovirga sp. SR4, a novel species isolated from seawater.</title>
        <authorList>
            <person name="Wang X."/>
        </authorList>
    </citation>
    <scope>NUCLEOTIDE SEQUENCE [LARGE SCALE GENOMIC DNA]</scope>
    <source>
        <strain evidence="3 4">ATCC 23126</strain>
    </source>
</reference>
<dbReference type="PANTHER" id="PTHR46889:SF4">
    <property type="entry name" value="TRANSPOSASE INSO FOR INSERTION SEQUENCE ELEMENT IS911B-RELATED"/>
    <property type="match status" value="1"/>
</dbReference>
<dbReference type="Pfam" id="PF13333">
    <property type="entry name" value="rve_2"/>
    <property type="match status" value="1"/>
</dbReference>
<dbReference type="GO" id="GO:0015074">
    <property type="term" value="P:DNA integration"/>
    <property type="evidence" value="ECO:0007669"/>
    <property type="project" value="InterPro"/>
</dbReference>
<keyword evidence="4" id="KW-1185">Reference proteome</keyword>
<dbReference type="Proteomes" id="UP000576082">
    <property type="component" value="Unassembled WGS sequence"/>
</dbReference>
<feature type="non-terminal residue" evidence="3">
    <location>
        <position position="1"/>
    </location>
</feature>
<evidence type="ECO:0000313" key="4">
    <source>
        <dbReference type="Proteomes" id="UP000576082"/>
    </source>
</evidence>
<dbReference type="PANTHER" id="PTHR46889">
    <property type="entry name" value="TRANSPOSASE INSF FOR INSERTION SEQUENCE IS3B-RELATED"/>
    <property type="match status" value="1"/>
</dbReference>
<accession>A0A7X9S2I8</accession>
<sequence>INKVNQVWATDITYIPMEKGFMYLMAVIDIHSRYIVGWSLSNTMEAEWCKETIQECIEEHGAPEIVNTDQGAQFTSDVFTEYLTSQGVTISMDGKGRATDNIFIERFWRSLKYEKIYKHSYSNGHQLALGIIEYMSYYNHERRHSSIDNQKPFYIFDTGRRDTSSKPKEKPHSMSCKGQDEWS</sequence>
<feature type="non-terminal residue" evidence="3">
    <location>
        <position position="183"/>
    </location>
</feature>
<dbReference type="InterPro" id="IPR050900">
    <property type="entry name" value="Transposase_IS3/IS150/IS904"/>
</dbReference>
<dbReference type="InterPro" id="IPR036397">
    <property type="entry name" value="RNaseH_sf"/>
</dbReference>
<evidence type="ECO:0000259" key="2">
    <source>
        <dbReference type="PROSITE" id="PS50994"/>
    </source>
</evidence>
<name>A0A7X9S2I8_9BACT</name>